<keyword evidence="3" id="KW-1185">Reference proteome</keyword>
<dbReference type="InParanoid" id="A0A2J6TT22"/>
<dbReference type="RefSeq" id="XP_024743049.1">
    <property type="nucleotide sequence ID" value="XM_024885615.1"/>
</dbReference>
<dbReference type="Proteomes" id="UP000235371">
    <property type="component" value="Unassembled WGS sequence"/>
</dbReference>
<keyword evidence="1" id="KW-0175">Coiled coil</keyword>
<dbReference type="OrthoDB" id="21214at2759"/>
<dbReference type="InterPro" id="IPR025207">
    <property type="entry name" value="Sim4_Fta4"/>
</dbReference>
<sequence length="238" mass="26919">MTSSAPTIIDLKLRFLNSQILALSNPLSPSSTFLTSNSSAEENALRQKSIDEALHKLNGLLKKHNRLAYGPQAKRHVAEQVDRLYWVAGDRDVHDDGEEWAEKGIDYRRENIVEQLPEEWSEEAQTKTPEQAQKYKELQQRLAELMERRKQAREKVEGYKAFKGVLDLLAGEDAGVQQNLVTKNGEVEEELEKMRRLMLRVERGMNGLEEKGAGDGDGMDVDEEGFEEGKILRLLGGA</sequence>
<dbReference type="GO" id="GO:0031511">
    <property type="term" value="C:Mis6-Sim4 complex"/>
    <property type="evidence" value="ECO:0007669"/>
    <property type="project" value="InterPro"/>
</dbReference>
<proteinExistence type="predicted"/>
<protein>
    <recommendedName>
        <fullName evidence="4">Kinetochore protein</fullName>
    </recommendedName>
</protein>
<name>A0A2J6TT22_9HELO</name>
<dbReference type="GeneID" id="36593692"/>
<dbReference type="AlphaFoldDB" id="A0A2J6TT22"/>
<dbReference type="PANTHER" id="PTHR42040">
    <property type="entry name" value="INNER KINETOCHORE SUBUNIT FTA4"/>
    <property type="match status" value="1"/>
</dbReference>
<feature type="coiled-coil region" evidence="1">
    <location>
        <begin position="128"/>
        <end position="211"/>
    </location>
</feature>
<dbReference type="PANTHER" id="PTHR42040:SF1">
    <property type="entry name" value="INNER KINETOCHORE SUBUNIT FTA4"/>
    <property type="match status" value="1"/>
</dbReference>
<evidence type="ECO:0008006" key="4">
    <source>
        <dbReference type="Google" id="ProtNLM"/>
    </source>
</evidence>
<gene>
    <name evidence="2" type="ORF">K444DRAFT_650038</name>
</gene>
<evidence type="ECO:0000313" key="2">
    <source>
        <dbReference type="EMBL" id="PMD66145.1"/>
    </source>
</evidence>
<evidence type="ECO:0000256" key="1">
    <source>
        <dbReference type="SAM" id="Coils"/>
    </source>
</evidence>
<organism evidence="2 3">
    <name type="scientific">Hyaloscypha bicolor E</name>
    <dbReference type="NCBI Taxonomy" id="1095630"/>
    <lineage>
        <taxon>Eukaryota</taxon>
        <taxon>Fungi</taxon>
        <taxon>Dikarya</taxon>
        <taxon>Ascomycota</taxon>
        <taxon>Pezizomycotina</taxon>
        <taxon>Leotiomycetes</taxon>
        <taxon>Helotiales</taxon>
        <taxon>Hyaloscyphaceae</taxon>
        <taxon>Hyaloscypha</taxon>
        <taxon>Hyaloscypha bicolor</taxon>
    </lineage>
</organism>
<dbReference type="STRING" id="1095630.A0A2J6TT22"/>
<reference evidence="2 3" key="1">
    <citation type="submission" date="2016-04" db="EMBL/GenBank/DDBJ databases">
        <title>A degradative enzymes factory behind the ericoid mycorrhizal symbiosis.</title>
        <authorList>
            <consortium name="DOE Joint Genome Institute"/>
            <person name="Martino E."/>
            <person name="Morin E."/>
            <person name="Grelet G."/>
            <person name="Kuo A."/>
            <person name="Kohler A."/>
            <person name="Daghino S."/>
            <person name="Barry K."/>
            <person name="Choi C."/>
            <person name="Cichocki N."/>
            <person name="Clum A."/>
            <person name="Copeland A."/>
            <person name="Hainaut M."/>
            <person name="Haridas S."/>
            <person name="Labutti K."/>
            <person name="Lindquist E."/>
            <person name="Lipzen A."/>
            <person name="Khouja H.-R."/>
            <person name="Murat C."/>
            <person name="Ohm R."/>
            <person name="Olson A."/>
            <person name="Spatafora J."/>
            <person name="Veneault-Fourrey C."/>
            <person name="Henrissat B."/>
            <person name="Grigoriev I."/>
            <person name="Martin F."/>
            <person name="Perotto S."/>
        </authorList>
    </citation>
    <scope>NUCLEOTIDE SEQUENCE [LARGE SCALE GENOMIC DNA]</scope>
    <source>
        <strain evidence="2 3">E</strain>
    </source>
</reference>
<dbReference type="Pfam" id="PF13093">
    <property type="entry name" value="FTA4"/>
    <property type="match status" value="1"/>
</dbReference>
<evidence type="ECO:0000313" key="3">
    <source>
        <dbReference type="Proteomes" id="UP000235371"/>
    </source>
</evidence>
<accession>A0A2J6TT22</accession>
<dbReference type="EMBL" id="KZ613745">
    <property type="protein sequence ID" value="PMD66145.1"/>
    <property type="molecule type" value="Genomic_DNA"/>
</dbReference>